<dbReference type="Proteomes" id="UP000275408">
    <property type="component" value="Unassembled WGS sequence"/>
</dbReference>
<evidence type="ECO:0000256" key="6">
    <source>
        <dbReference type="ARBA" id="ARBA00022859"/>
    </source>
</evidence>
<reference evidence="9 10" key="1">
    <citation type="journal article" date="2018" name="Sci. Rep.">
        <title>Comparative analysis of the Pocillopora damicornis genome highlights role of immune system in coral evolution.</title>
        <authorList>
            <person name="Cunning R."/>
            <person name="Bay R.A."/>
            <person name="Gillette P."/>
            <person name="Baker A.C."/>
            <person name="Traylor-Knowles N."/>
        </authorList>
    </citation>
    <scope>NUCLEOTIDE SEQUENCE [LARGE SCALE GENOMIC DNA]</scope>
    <source>
        <strain evidence="9">RSMAS</strain>
        <tissue evidence="9">Whole animal</tissue>
    </source>
</reference>
<proteinExistence type="predicted"/>
<dbReference type="GO" id="GO:0002376">
    <property type="term" value="P:immune system process"/>
    <property type="evidence" value="ECO:0007669"/>
    <property type="project" value="UniProtKB-KW"/>
</dbReference>
<evidence type="ECO:0000256" key="2">
    <source>
        <dbReference type="ARBA" id="ARBA00022490"/>
    </source>
</evidence>
<dbReference type="PROSITE" id="PS51981">
    <property type="entry name" value="ZF_RZ"/>
    <property type="match status" value="1"/>
</dbReference>
<comment type="subcellular location">
    <subcellularLocation>
        <location evidence="1">Cytoplasm</location>
    </subcellularLocation>
</comment>
<dbReference type="OrthoDB" id="2423195at2759"/>
<keyword evidence="6" id="KW-0391">Immunity</keyword>
<keyword evidence="2" id="KW-0963">Cytoplasm</keyword>
<name>A0A3M6TY15_POCDA</name>
<evidence type="ECO:0000259" key="8">
    <source>
        <dbReference type="PROSITE" id="PS51981"/>
    </source>
</evidence>
<dbReference type="SUPFAM" id="SSF52540">
    <property type="entry name" value="P-loop containing nucleoside triphosphate hydrolases"/>
    <property type="match status" value="1"/>
</dbReference>
<dbReference type="PANTHER" id="PTHR22605">
    <property type="entry name" value="RZ-TYPE DOMAIN-CONTAINING PROTEIN"/>
    <property type="match status" value="1"/>
</dbReference>
<keyword evidence="3" id="KW-0479">Metal-binding</keyword>
<dbReference type="FunFam" id="3.40.50.300:FF:000491">
    <property type="entry name" value="E3 ubiquitin-protein ligase RNF213"/>
    <property type="match status" value="1"/>
</dbReference>
<evidence type="ECO:0000256" key="4">
    <source>
        <dbReference type="ARBA" id="ARBA00022771"/>
    </source>
</evidence>
<dbReference type="Gene3D" id="3.40.50.300">
    <property type="entry name" value="P-loop containing nucleotide triphosphate hydrolases"/>
    <property type="match status" value="1"/>
</dbReference>
<gene>
    <name evidence="9" type="ORF">pdam_00007847</name>
</gene>
<evidence type="ECO:0000256" key="3">
    <source>
        <dbReference type="ARBA" id="ARBA00022723"/>
    </source>
</evidence>
<dbReference type="InterPro" id="IPR027417">
    <property type="entry name" value="P-loop_NTPase"/>
</dbReference>
<sequence>MPYHHKSEHLAKELSLWSEFLWVTDGNQGFTAYRTFLINELLSRARKLKGVYLVEIFCEVDMGPYEGAVGESFSNLAFEAVEKIMSSARGGDDIRIFNHLSNSTAGKSGQLLSTFLTKSWPKVGEQLDSRDLDPLRVEFLLTWKPMTGYLKFTSSPEILGDESGRGGILSDDCKETLFLAKSLLEALVRVISDGSVTFQVLLLLQRHKETFLELLKTSAAEIKDVELSLAHRLEEIQEFFEVKENLGKFIGMCDVIQPVDSTNLKIKVLQDVSSFQIRGLCKRETDNQVEVTFFILPLALKEVLSTLGRVQKSLTFQALWKKYGNKAQRARENDDTRKRQLSVCGVVENVWKPAFTSWTQIGASVKDGTISLGDVDKLFDSYKNRKTELDGELSCMFEVNTGQTVSNAGELKKTFRERLAQIESYQHLHQYSSAADTVWEFKEAMGFTGDFKVIEDLRNQLSEEFKQKPLTSVGESFSKTGQALQCLDVDKARCFKAVVDSRRLVDWLRSTIKSTQELKVLVDLALISAGESDMETDRISSLYTSCLGFAPLIFDIKESEEQRVSFDQLMNTCDPLWKAVETDQMLPEKLYDTSRHLEWLKTVKESHGSVAMTSLVQAKTINSSGVYLVGHLDDEKGLSPEQGKRLSFKDVIRLTVPLKDGGEKEQRKTYSIDELKDLQSKLMLIAGKAEKGKDDVEQFVRNLESVMRLATAYIDLFESGYIHRMNWSQKYHCSESIAKEVNKESSFMETCYKNWKKKVSYARKEYRELNFFTTQQLMTLRKEIATVCHSNDLAMSNIQVLSLLESVRPSLTSEQLKSAIERAFKATKLLENARGTAELPLFTHVPSDNEMMTRRSMFDNKNFIGTSFSTAISTCLVQTASIKKPKPNETSKIQSFLNAAADDGYSEQIALAALASLGVDAEEDDLLLWCLEKANEADIEALYEDAKQNPMIAREISSSEEESIDQDVPAEDFGENVTDSDLVLEMSSTPAETIFAEQAVSKDEDNETEISQYLTLTQLGSILRELSVLGIGATPRTFPAFLKRGRPNLMLVPEDDILATVLALYMHDKKQPLPSHAEVLLCTPYTTTEEIELLWRRAIGDKEGRFYCLAHADVLDFSVSKQAVEMLGAVTRGLAGKAGEHYGLVVICSSENEDRANVVAALDQYRVAAPPCPSPDDLKSYLKHKFQAPPSHYGYISGSKITWTTAGSLDPEKLSVRVVSSHRGGLGKTLFIRRLTEQLPNLVNNDMVMTNLRGRDSKTFLHVTVPLHGNSTDSSMLVDALLPHAVKANVPLSRIFHLDVSPSMRHGLDTLIFNLLVLGYLCDKMGRVWRRRNTDLYIIEITTDAPLPMGLTREEEAQSQQRQSGKSTMSKRPFYDLLPTIECQTPRIVLSRLADTPDKQDCNPLFDVTEFRNAPFQRVYQYLKLLNEERTVDNFTFSPGNVDEDQSTCLMLLLRNCGIPDPSWSEIRHFVSFLNSQLQDCEESFYCDMQLMRAVLAGPDVLNLEGFRSFVVRFMIQMSRDFATPSLTEENTVFCTEDNAELERKETEQLQLRRRWESSPHPYLFFNQDHITMTFLGFFINSAGDLVDPQTSQTLEEGLMSQPLRNGLQAQGVDFATNIETSKKEDKINQLCAVMGVNWLYDPDIAYELTTDNVKKILAIHMRFSHCDEMFLVEVIGGDETGGAPPGNIVSMMMRVLYVADGDTVEVHGGTTYEDIKLKVHQAEEMARANQDKNSDTVLFFDEANTTEALTMIKEVMVDRRINGRPISQGLERLQFIAACNPYRRHTDDMIHKLESAGLGYYVRADESEDRLGHIPLRHLVYRVHALPGSMRPLIWDFGQLKPDVERLYTNQIVSRYILHGGQLVGDPSTVEAVTEVLAASQKYMRDQSDECSFVSLRDVERAMQVMVWFYKHVDTLGRLMKKVTAEQRREEGLDVDEDDEEEEMDSISPLTRALVLAIGVCYHAKLQERREEYRTVVARSFKAPCLLPGGEKQIHREISSCQKAVLNELDLGPNIARNAALSENVFMMVVCIELRIPLFVVGKPGSSKSLAKTVVADNMQGDAARSLLFKTFKQVHMASYQCSPLSTPEGIVATFKQCSKLQEGKNPDKFVSVVVLDEVGLAEDSPLMPLKTLHPLLEDGVTTADDVIETDEKPQRIAFIGISNWALDPAKMNRGIMLSRGVPSEGELIDSAMGICSTDEVVKALILPLISPLAAGYAQLYQEQKHFATLKKCGKEEFFGLRDFYSLIKMVYAIAAKSQQRPRWHELQHAIKRNFGGLIEGDPVEIFKRYFTEKEDDYVAETTTIRLIEASLGREDVADRANFSENRYLLILTENYAALPIMQQLLLRTADNAVVIFGSSFPNDQEYTQICRNINRIKVCMETGRTVILLNLESLYESLYDALNQYYVYFGGQKYVDLGLGTHRVKCRVDDGFKLIVIAEKEVVYNNFPIPLINRLEKHFLVTLTSLTTDQKDLVQKMGTWAGEFAEVSSEGRRGRDFSIGDAFVGFHEDTIPSIVMQVCNEIGGEDHSSAGYDTEDTWEMKVLRRSKMMLLEMATPDAIARLPHTALERGAPDIWRAYFKKQQHSSLATFMSHVLNLEDRRFDEKRQEGLLIQITTHSRLLSKNDLKDICNQTGFERSTVDSITLQQFQTEQQFRASVRTFIEDLGGECRGILLVQCDSGEENFNLIAGARHILMEERKNASEMLNLSSLEAVHIVLITQLPRIAGGCCNFVGFQGGKWMSVHIDELRPPGRHTPSIEQLIDRPISELFNGDPTEEDESMPAVTVAVKLLRNCVQAAACRVDSETESAERSTHRIELLLDLLPDDYQTQEDEESFASVAVQRTYHLLKEREQTAGNPQRWLQSEALSGTGVQEWGTFRKALLQRVFSVVVPILAEIIALADRDGNLDLLKNDNTWVPRLWLKILADRNISELSYSDMISPATNAVRERVQVIGSGAGGHHFSRRFPFSFIIKQRVEKLLKDASSVEAHSSATLLDSLRELIGNSQLGPPLAELRRLHSAELQYLMDFVHMVYKPFSDMEHELVYEAILSSAREIVILEDEDGNESIDIALVHVAHSRVQHRLKCFDTVVKANPHLVPRLREALQGNEPEVLLDVMALTICLETLEPSQEMLLSPETRRTWTNEETASELRRRCNAFFMELVSVFCFGDSVSKDLEKETITLLMRYVIGHQSTQTKDFSPFPDYAIDPTPVVRSFLLQQLLRSSVKLTKLVKDHLGNFLHGARSLKPESSHVKEVCVLCVQCMEDILISRYQAKMADLQITLKLKHAKKTCEESFTALKASDEDSAEISALSLDWVAKGRYVLSLVVEYIYNFFIEGDSSYKDLDAKSEVMLLLESARKLCMEVSSSTPQQVSSSTPWLYLLNQLVRRYGLDCVRTLGEYEELAWILPPEAIQQEEDVIQDRFIVHGDRYLAVREGLAKTVITGNIQDIVTAITETRLQDVYKNVILLLVIYREITMANISPIQTQNLSQEVRVKLDDFVRNGGHLNETAQHLAKALLENKQGGNLRELQIYNGKSPQEHASAEIVIHTVAALQCVGAASLAQPLYALLTDPSTMKNSFLPTMPEDNYVECMKAMAETLKHTKWVGEWYECVNCRYVYFIGENIDFRLMESTHGSDGELLSESCKVPMEQGTCPDCGKLLGGKEHKFFGEYRVSEKKDRTKAGHVLGEPSSRLTNAEPQRDMPPIVCSLLRIIVHSAMVIGASRNPQATAQLITPSCSSQSVGQFLWQHLQRDLDVLSRALRCSVDDAALTVHLALQRMISLNGGKTGNDHDMLLQTQESRRSWEKAFCSDILVPVITHLDENLQNASRLLMGDGRFGKDPLEHKLRFVQFLPDVVRLQRLLMDRFHRRIDRTDAENYTVREFLKDLPKEVTLSHLIAYDPDRDLLPLILAHCNYSLEVGRETLVHYDWAALERQLIDRLLWGRPFVEFKEERFAFSRDTRDDAVFTSLAGKIPQESISRVVESQIINDLRSSLSDVCDVISSLDIAIGFLASSGGQPERPLKWYIHEVLKLPKDRGLKSATSVLILSWVLMDYAILLKAEQHCSLSHTLALWRLMALERAKIKSRNKQEPFEQLSDVFKEKLGSGEKANLNRELRKIDMDIFLPQLLQIILLNVKKDGETISTMIFEDYLECCLADKGLEPIPGTENIPDSVKVAHLKDVWNSAVQLNDDFHKARQAFPSSP</sequence>
<evidence type="ECO:0000313" key="10">
    <source>
        <dbReference type="Proteomes" id="UP000275408"/>
    </source>
</evidence>
<feature type="domain" description="RZ-type" evidence="8">
    <location>
        <begin position="3584"/>
        <end position="3683"/>
    </location>
</feature>
<feature type="region of interest" description="Disordered" evidence="7">
    <location>
        <begin position="3680"/>
        <end position="3699"/>
    </location>
</feature>
<dbReference type="GO" id="GO:0005737">
    <property type="term" value="C:cytoplasm"/>
    <property type="evidence" value="ECO:0007669"/>
    <property type="project" value="UniProtKB-SubCell"/>
</dbReference>
<dbReference type="EMBL" id="RCHS01002719">
    <property type="protein sequence ID" value="RMX46188.1"/>
    <property type="molecule type" value="Genomic_DNA"/>
</dbReference>
<dbReference type="GO" id="GO:0016887">
    <property type="term" value="F:ATP hydrolysis activity"/>
    <property type="evidence" value="ECO:0007669"/>
    <property type="project" value="InterPro"/>
</dbReference>
<dbReference type="InterPro" id="IPR031248">
    <property type="entry name" value="RNF213"/>
</dbReference>
<dbReference type="GO" id="GO:0008270">
    <property type="term" value="F:zinc ion binding"/>
    <property type="evidence" value="ECO:0007669"/>
    <property type="project" value="UniProtKB-KW"/>
</dbReference>
<comment type="caution">
    <text evidence="9">The sequence shown here is derived from an EMBL/GenBank/DDBJ whole genome shotgun (WGS) entry which is preliminary data.</text>
</comment>
<accession>A0A3M6TY15</accession>
<dbReference type="InterPro" id="IPR046439">
    <property type="entry name" value="ZF_RZ_dom"/>
</dbReference>
<protein>
    <recommendedName>
        <fullName evidence="8">RZ-type domain-containing protein</fullName>
    </recommendedName>
</protein>
<keyword evidence="4" id="KW-0863">Zinc-finger</keyword>
<evidence type="ECO:0000256" key="7">
    <source>
        <dbReference type="SAM" id="MobiDB-lite"/>
    </source>
</evidence>
<keyword evidence="10" id="KW-1185">Reference proteome</keyword>
<dbReference type="GO" id="GO:0004842">
    <property type="term" value="F:ubiquitin-protein transferase activity"/>
    <property type="evidence" value="ECO:0007669"/>
    <property type="project" value="InterPro"/>
</dbReference>
<keyword evidence="5" id="KW-0862">Zinc</keyword>
<evidence type="ECO:0000313" key="9">
    <source>
        <dbReference type="EMBL" id="RMX46188.1"/>
    </source>
</evidence>
<organism evidence="9 10">
    <name type="scientific">Pocillopora damicornis</name>
    <name type="common">Cauliflower coral</name>
    <name type="synonym">Millepora damicornis</name>
    <dbReference type="NCBI Taxonomy" id="46731"/>
    <lineage>
        <taxon>Eukaryota</taxon>
        <taxon>Metazoa</taxon>
        <taxon>Cnidaria</taxon>
        <taxon>Anthozoa</taxon>
        <taxon>Hexacorallia</taxon>
        <taxon>Scleractinia</taxon>
        <taxon>Astrocoeniina</taxon>
        <taxon>Pocilloporidae</taxon>
        <taxon>Pocillopora</taxon>
    </lineage>
</organism>
<evidence type="ECO:0000256" key="1">
    <source>
        <dbReference type="ARBA" id="ARBA00004496"/>
    </source>
</evidence>
<dbReference type="PANTHER" id="PTHR22605:SF16">
    <property type="entry name" value="E3 UBIQUITIN-PROTEIN LIGASE RNF213"/>
    <property type="match status" value="1"/>
</dbReference>
<evidence type="ECO:0000256" key="5">
    <source>
        <dbReference type="ARBA" id="ARBA00022833"/>
    </source>
</evidence>